<dbReference type="PATRIC" id="fig|1036673.3.peg.6965"/>
<protein>
    <submittedName>
        <fullName evidence="2">Glyoxalase/bleomycin resistance protein/dioxygenase</fullName>
    </submittedName>
</protein>
<dbReference type="AlphaFoldDB" id="F8F7F6"/>
<dbReference type="GO" id="GO:0051213">
    <property type="term" value="F:dioxygenase activity"/>
    <property type="evidence" value="ECO:0007669"/>
    <property type="project" value="UniProtKB-KW"/>
</dbReference>
<evidence type="ECO:0000313" key="2">
    <source>
        <dbReference type="EMBL" id="AEI45965.1"/>
    </source>
</evidence>
<evidence type="ECO:0000313" key="3">
    <source>
        <dbReference type="Proteomes" id="UP000006620"/>
    </source>
</evidence>
<keyword evidence="2" id="KW-0560">Oxidoreductase</keyword>
<feature type="domain" description="VOC" evidence="1">
    <location>
        <begin position="12"/>
        <end position="138"/>
    </location>
</feature>
<evidence type="ECO:0000259" key="1">
    <source>
        <dbReference type="PROSITE" id="PS51819"/>
    </source>
</evidence>
<organism evidence="2 3">
    <name type="scientific">Paenibacillus mucilaginosus (strain KNP414)</name>
    <dbReference type="NCBI Taxonomy" id="1036673"/>
    <lineage>
        <taxon>Bacteria</taxon>
        <taxon>Bacillati</taxon>
        <taxon>Bacillota</taxon>
        <taxon>Bacilli</taxon>
        <taxon>Bacillales</taxon>
        <taxon>Paenibacillaceae</taxon>
        <taxon>Paenibacillus</taxon>
    </lineage>
</organism>
<dbReference type="InterPro" id="IPR004360">
    <property type="entry name" value="Glyas_Fos-R_dOase_dom"/>
</dbReference>
<dbReference type="SUPFAM" id="SSF54593">
    <property type="entry name" value="Glyoxalase/Bleomycin resistance protein/Dihydroxybiphenyl dioxygenase"/>
    <property type="match status" value="1"/>
</dbReference>
<dbReference type="Gene3D" id="3.10.180.10">
    <property type="entry name" value="2,3-Dihydroxybiphenyl 1,2-Dioxygenase, domain 1"/>
    <property type="match status" value="1"/>
</dbReference>
<proteinExistence type="predicted"/>
<dbReference type="Proteomes" id="UP000006620">
    <property type="component" value="Chromosome"/>
</dbReference>
<sequence>MSITTKKALLKKVECAYIPVRDVAVSAAWYEEVLGLKRRSPLEPGRGAILLLGDGQWLFLLPCSDGAAAVFETTGWTDNGEAYEMFPLCFETEDIEGLHASLTGAGAWVEESIRDEGSCGKQLTFKDPDGNKFQAWQQL</sequence>
<reference evidence="2 3" key="2">
    <citation type="journal article" date="2013" name="Genome Announc.">
        <title>Genome Sequence of Growth-Improving Paenibacillus mucilaginosus Strain KNP414.</title>
        <authorList>
            <person name="Lu J.J."/>
            <person name="Wang J.F."/>
            <person name="Hu X.F."/>
        </authorList>
    </citation>
    <scope>NUCLEOTIDE SEQUENCE [LARGE SCALE GENOMIC DNA]</scope>
    <source>
        <strain evidence="2 3">KNP414</strain>
    </source>
</reference>
<dbReference type="KEGG" id="pms:KNP414_07461"/>
<reference evidence="3" key="1">
    <citation type="submission" date="2011-06" db="EMBL/GenBank/DDBJ databases">
        <title>Complete genome sequence of Paenibacillus mucilaginosus KNP414.</title>
        <authorList>
            <person name="Wang J."/>
            <person name="Hu S."/>
            <person name="Hu X."/>
            <person name="Zhang B."/>
            <person name="Dong D."/>
            <person name="Zhang S."/>
            <person name="Zhao K."/>
            <person name="Wu D."/>
        </authorList>
    </citation>
    <scope>NUCLEOTIDE SEQUENCE [LARGE SCALE GENOMIC DNA]</scope>
    <source>
        <strain evidence="3">KNP414</strain>
    </source>
</reference>
<gene>
    <name evidence="2" type="ordered locus">KNP414_07461</name>
</gene>
<keyword evidence="2" id="KW-0223">Dioxygenase</keyword>
<name>F8F7F6_PAEMK</name>
<dbReference type="InterPro" id="IPR037523">
    <property type="entry name" value="VOC_core"/>
</dbReference>
<dbReference type="PROSITE" id="PS51819">
    <property type="entry name" value="VOC"/>
    <property type="match status" value="1"/>
</dbReference>
<dbReference type="InterPro" id="IPR029068">
    <property type="entry name" value="Glyas_Bleomycin-R_OHBP_Dase"/>
</dbReference>
<dbReference type="HOGENOM" id="CLU_046006_14_1_9"/>
<accession>F8F7F6</accession>
<dbReference type="EMBL" id="CP002869">
    <property type="protein sequence ID" value="AEI45965.1"/>
    <property type="molecule type" value="Genomic_DNA"/>
</dbReference>
<dbReference type="RefSeq" id="WP_013921106.1">
    <property type="nucleotide sequence ID" value="NC_015690.1"/>
</dbReference>
<dbReference type="Pfam" id="PF00903">
    <property type="entry name" value="Glyoxalase"/>
    <property type="match status" value="1"/>
</dbReference>
<dbReference type="CDD" id="cd06587">
    <property type="entry name" value="VOC"/>
    <property type="match status" value="1"/>
</dbReference>